<dbReference type="EMBL" id="JAVRJZ010000003">
    <property type="protein sequence ID" value="KAK2724129.1"/>
    <property type="molecule type" value="Genomic_DNA"/>
</dbReference>
<proteinExistence type="predicted"/>
<comment type="caution">
    <text evidence="2">The sequence shown here is derived from an EMBL/GenBank/DDBJ whole genome shotgun (WGS) entry which is preliminary data.</text>
</comment>
<feature type="region of interest" description="Disordered" evidence="1">
    <location>
        <begin position="1"/>
        <end position="32"/>
    </location>
</feature>
<gene>
    <name evidence="2" type="ORF">QYM36_000855</name>
</gene>
<evidence type="ECO:0000256" key="1">
    <source>
        <dbReference type="SAM" id="MobiDB-lite"/>
    </source>
</evidence>
<evidence type="ECO:0000313" key="2">
    <source>
        <dbReference type="EMBL" id="KAK2724129.1"/>
    </source>
</evidence>
<keyword evidence="3" id="KW-1185">Reference proteome</keyword>
<accession>A0AA88I9N3</accession>
<feature type="compositionally biased region" description="Polar residues" evidence="1">
    <location>
        <begin position="8"/>
        <end position="18"/>
    </location>
</feature>
<dbReference type="AlphaFoldDB" id="A0AA88I9N3"/>
<protein>
    <submittedName>
        <fullName evidence="2">Uncharacterized protein</fullName>
    </submittedName>
</protein>
<name>A0AA88I9N3_ARTSF</name>
<organism evidence="2 3">
    <name type="scientific">Artemia franciscana</name>
    <name type="common">Brine shrimp</name>
    <name type="synonym">Artemia sanfranciscana</name>
    <dbReference type="NCBI Taxonomy" id="6661"/>
    <lineage>
        <taxon>Eukaryota</taxon>
        <taxon>Metazoa</taxon>
        <taxon>Ecdysozoa</taxon>
        <taxon>Arthropoda</taxon>
        <taxon>Crustacea</taxon>
        <taxon>Branchiopoda</taxon>
        <taxon>Anostraca</taxon>
        <taxon>Artemiidae</taxon>
        <taxon>Artemia</taxon>
    </lineage>
</organism>
<evidence type="ECO:0000313" key="3">
    <source>
        <dbReference type="Proteomes" id="UP001187531"/>
    </source>
</evidence>
<reference evidence="2" key="1">
    <citation type="submission" date="2023-07" db="EMBL/GenBank/DDBJ databases">
        <title>Chromosome-level genome assembly of Artemia franciscana.</title>
        <authorList>
            <person name="Jo E."/>
        </authorList>
    </citation>
    <scope>NUCLEOTIDE SEQUENCE</scope>
    <source>
        <tissue evidence="2">Whole body</tissue>
    </source>
</reference>
<sequence>MRKEPSQPHINFVNTPSRRPTPVQELRRQPQQAWKKIPATNFYETYSLSTSEQPISITSPSFPRLDHKVGRIPAGPAAAVDQVSISRVTDLQSDHCAIKTTISNMSHQTKPGKRKFINKKGNWPMFKQILQEANYNLLEDFSRIDDKVKILNKIMMDAAHKAIPKTSPNIWTPTGNKRIKNWWNELCSTAVEAKNVAKKACQRHPSMSTAIEYKHSSAKVKKICLQAKREAWEKFMTNIDHQTAVSKIHQYVSKMNGKRMTLDDRKYEIKHQGQLITSDFLKADIFANTFMKKPLDTVLPNPPVCVLPSVAQHKKSLMLPFFLSELQTAIERCNLNSAPGYDEIHIKWLIETPDIFRAKLLEEKYPSATRIIVVVVVRGMMEHTELTLFTPVPQG</sequence>
<dbReference type="Proteomes" id="UP001187531">
    <property type="component" value="Unassembled WGS sequence"/>
</dbReference>